<proteinExistence type="predicted"/>
<reference evidence="1 2" key="1">
    <citation type="journal article" date="2013" name="Proc. Natl. Acad. Sci. U.S.A.">
        <title>Genome of Phaeocystis globosa virus PgV-16T highlights the common ancestry of the largest known DNA viruses infecting eukaryotes.</title>
        <authorList>
            <person name="Santini S."/>
            <person name="Jeudy S."/>
            <person name="Bartoli J."/>
            <person name="Poirot O."/>
            <person name="Lescot M."/>
            <person name="Abergel C."/>
            <person name="Barbe V."/>
            <person name="Wommack K.E."/>
            <person name="Noordeloos A.A."/>
            <person name="Brussaard C.P."/>
            <person name="Claverie J.M."/>
        </authorList>
    </citation>
    <scope>NUCLEOTIDE SEQUENCE [LARGE SCALE GENOMIC DNA]</scope>
    <source>
        <strain evidence="1 2">16T</strain>
    </source>
</reference>
<name>A0AC59EXK3_9VIRU</name>
<sequence>MNIYLKNDNIYYKDFKIFDGYLSLLLIPIGILIILHKKFVKYFSYVFLCVALIGAIETYTSI</sequence>
<dbReference type="EMBL" id="KC662249">
    <property type="protein sequence ID" value="AGM15677.1"/>
    <property type="molecule type" value="Genomic_DNA"/>
</dbReference>
<keyword evidence="2" id="KW-1185">Reference proteome</keyword>
<evidence type="ECO:0000313" key="1">
    <source>
        <dbReference type="EMBL" id="AGM15677.1"/>
    </source>
</evidence>
<protein>
    <submittedName>
        <fullName evidence="1">Uncharacterized protein</fullName>
    </submittedName>
</protein>
<organism evidence="1 2">
    <name type="scientific">Phaeocystis globosa virus PgV-16T</name>
    <dbReference type="NCBI Taxonomy" id="3071227"/>
    <lineage>
        <taxon>Viruses</taxon>
        <taxon>Varidnaviria</taxon>
        <taxon>Bamfordvirae</taxon>
        <taxon>Nucleocytoviricota</taxon>
        <taxon>Megaviricetes</taxon>
        <taxon>Imitervirales</taxon>
        <taxon>Mesomimiviridae</taxon>
        <taxon>Tethysvirus</taxon>
        <taxon>Tethysvirus hollandense</taxon>
    </lineage>
</organism>
<evidence type="ECO:0000313" key="2">
    <source>
        <dbReference type="Proteomes" id="UP000204225"/>
    </source>
</evidence>
<dbReference type="Proteomes" id="UP000204225">
    <property type="component" value="Segment"/>
</dbReference>
<accession>A0AC59EXK3</accession>
<gene>
    <name evidence="1" type="ORF">PGCG_00366</name>
</gene>